<evidence type="ECO:0000313" key="8">
    <source>
        <dbReference type="EMBL" id="KAJ6637064.1"/>
    </source>
</evidence>
<dbReference type="PROSITE" id="PS00678">
    <property type="entry name" value="WD_REPEATS_1"/>
    <property type="match status" value="2"/>
</dbReference>
<keyword evidence="4 6" id="KW-0853">WD repeat</keyword>
<dbReference type="InterPro" id="IPR019775">
    <property type="entry name" value="WD40_repeat_CS"/>
</dbReference>
<comment type="subunit">
    <text evidence="7">Part of TORC1 complex. Part of the TORC2 complex.</text>
</comment>
<comment type="function">
    <text evidence="7">Subunit of TORC1 and TORC2, which regulate cell growth and survival in response to nutrient and hormonal signals.</text>
</comment>
<feature type="repeat" description="WD" evidence="6">
    <location>
        <begin position="152"/>
        <end position="193"/>
    </location>
</feature>
<dbReference type="InterPro" id="IPR001680">
    <property type="entry name" value="WD40_rpt"/>
</dbReference>
<evidence type="ECO:0000256" key="4">
    <source>
        <dbReference type="ARBA" id="ARBA00022574"/>
    </source>
</evidence>
<evidence type="ECO:0000256" key="1">
    <source>
        <dbReference type="ARBA" id="ARBA00004496"/>
    </source>
</evidence>
<sequence>MNLLLATGGYDHTIKIWLADSGKCVRTISHSDSQINALDITSDKKILASCGYQHIRLYDLTTNMPLVNFERVSKNVNRVGFQEDGKWMYTGGEDCRVRLWEMNSQNCKRVFDCQTPVNAVCLHPNEVEMAIGSQNGCIYLWDINSDLHEQLFPENDASIQDIAISPDGMYLASVNNKGNCYIWSLSSTKDGRLSNLQPKLKIEAHKRYALRCKFSPDSQYLVTTSGDSTAKVWGTSDFKLVCELRDVDNTKHWIWDTAFSADSKYLFTASSIGKASLWKIEDKKVEREYYGHQKAVTALAFRE</sequence>
<evidence type="ECO:0000256" key="2">
    <source>
        <dbReference type="ARBA" id="ARBA00009890"/>
    </source>
</evidence>
<dbReference type="InterPro" id="IPR037588">
    <property type="entry name" value="MLST8"/>
</dbReference>
<evidence type="ECO:0000256" key="3">
    <source>
        <dbReference type="ARBA" id="ARBA00022490"/>
    </source>
</evidence>
<dbReference type="PROSITE" id="PS50082">
    <property type="entry name" value="WD_REPEATS_2"/>
    <property type="match status" value="4"/>
</dbReference>
<dbReference type="GO" id="GO:0005737">
    <property type="term" value="C:cytoplasm"/>
    <property type="evidence" value="ECO:0007669"/>
    <property type="project" value="UniProtKB-SubCell"/>
</dbReference>
<comment type="caution">
    <text evidence="8">The sequence shown here is derived from an EMBL/GenBank/DDBJ whole genome shotgun (WGS) entry which is preliminary data.</text>
</comment>
<evidence type="ECO:0000256" key="6">
    <source>
        <dbReference type="PROSITE-ProRule" id="PRU00221"/>
    </source>
</evidence>
<feature type="repeat" description="WD" evidence="6">
    <location>
        <begin position="202"/>
        <end position="233"/>
    </location>
</feature>
<feature type="repeat" description="WD" evidence="6">
    <location>
        <begin position="69"/>
        <end position="110"/>
    </location>
</feature>
<dbReference type="EMBL" id="WJQU01000003">
    <property type="protein sequence ID" value="KAJ6637064.1"/>
    <property type="molecule type" value="Genomic_DNA"/>
</dbReference>
<evidence type="ECO:0000256" key="5">
    <source>
        <dbReference type="ARBA" id="ARBA00022737"/>
    </source>
</evidence>
<proteinExistence type="inferred from homology"/>
<dbReference type="Proteomes" id="UP001151699">
    <property type="component" value="Chromosome X"/>
</dbReference>
<dbReference type="Pfam" id="PF00400">
    <property type="entry name" value="WD40"/>
    <property type="match status" value="6"/>
</dbReference>
<keyword evidence="9" id="KW-1185">Reference proteome</keyword>
<dbReference type="CDD" id="cd00200">
    <property type="entry name" value="WD40"/>
    <property type="match status" value="1"/>
</dbReference>
<dbReference type="GO" id="GO:0051897">
    <property type="term" value="P:positive regulation of phosphatidylinositol 3-kinase/protein kinase B signal transduction"/>
    <property type="evidence" value="ECO:0007669"/>
    <property type="project" value="UniProtKB-ARBA"/>
</dbReference>
<keyword evidence="5 7" id="KW-0677">Repeat</keyword>
<dbReference type="FunFam" id="2.130.10.10:FF:000505">
    <property type="entry name" value="Blast:Protein LST8 homolog"/>
    <property type="match status" value="1"/>
</dbReference>
<dbReference type="PROSITE" id="PS50294">
    <property type="entry name" value="WD_REPEATS_REGION"/>
    <property type="match status" value="2"/>
</dbReference>
<dbReference type="PANTHER" id="PTHR19842:SF0">
    <property type="entry name" value="TARGET OF RAPAMYCIN COMPLEX SUBUNIT LST8"/>
    <property type="match status" value="1"/>
</dbReference>
<dbReference type="SMART" id="SM00320">
    <property type="entry name" value="WD40"/>
    <property type="match status" value="6"/>
</dbReference>
<dbReference type="GO" id="GO:0032535">
    <property type="term" value="P:regulation of cellular component size"/>
    <property type="evidence" value="ECO:0007669"/>
    <property type="project" value="UniProtKB-ARBA"/>
</dbReference>
<keyword evidence="3 7" id="KW-0963">Cytoplasm</keyword>
<comment type="similarity">
    <text evidence="2 7">Belongs to the WD repeat LST8 family.</text>
</comment>
<reference evidence="8" key="1">
    <citation type="submission" date="2022-07" db="EMBL/GenBank/DDBJ databases">
        <authorList>
            <person name="Trinca V."/>
            <person name="Uliana J.V.C."/>
            <person name="Torres T.T."/>
            <person name="Ward R.J."/>
            <person name="Monesi N."/>
        </authorList>
    </citation>
    <scope>NUCLEOTIDE SEQUENCE</scope>
    <source>
        <strain evidence="8">HSMRA1968</strain>
        <tissue evidence="8">Whole embryos</tissue>
    </source>
</reference>
<name>A0A9Q0MSS4_9DIPT</name>
<dbReference type="InterPro" id="IPR011047">
    <property type="entry name" value="Quinoprotein_ADH-like_sf"/>
</dbReference>
<dbReference type="OrthoDB" id="400at2759"/>
<comment type="subcellular location">
    <subcellularLocation>
        <location evidence="1 7">Cytoplasm</location>
    </subcellularLocation>
</comment>
<dbReference type="GO" id="GO:0031932">
    <property type="term" value="C:TORC2 complex"/>
    <property type="evidence" value="ECO:0007669"/>
    <property type="project" value="UniProtKB-UniRule"/>
</dbReference>
<dbReference type="InterPro" id="IPR015943">
    <property type="entry name" value="WD40/YVTN_repeat-like_dom_sf"/>
</dbReference>
<organism evidence="8 9">
    <name type="scientific">Pseudolycoriella hygida</name>
    <dbReference type="NCBI Taxonomy" id="35572"/>
    <lineage>
        <taxon>Eukaryota</taxon>
        <taxon>Metazoa</taxon>
        <taxon>Ecdysozoa</taxon>
        <taxon>Arthropoda</taxon>
        <taxon>Hexapoda</taxon>
        <taxon>Insecta</taxon>
        <taxon>Pterygota</taxon>
        <taxon>Neoptera</taxon>
        <taxon>Endopterygota</taxon>
        <taxon>Diptera</taxon>
        <taxon>Nematocera</taxon>
        <taxon>Sciaroidea</taxon>
        <taxon>Sciaridae</taxon>
        <taxon>Pseudolycoriella</taxon>
    </lineage>
</organism>
<accession>A0A9Q0MSS4</accession>
<dbReference type="GO" id="GO:0038203">
    <property type="term" value="P:TORC2 signaling"/>
    <property type="evidence" value="ECO:0007669"/>
    <property type="project" value="UniProtKB-ARBA"/>
</dbReference>
<dbReference type="Gene3D" id="2.130.10.10">
    <property type="entry name" value="YVTN repeat-like/Quinoprotein amine dehydrogenase"/>
    <property type="match status" value="1"/>
</dbReference>
<evidence type="ECO:0000256" key="7">
    <source>
        <dbReference type="RuleBase" id="RU369068"/>
    </source>
</evidence>
<protein>
    <recommendedName>
        <fullName evidence="7">Target of rapamycin complex subunit lst8</fullName>
        <shortName evidence="7">TORC subunit lst8</shortName>
    </recommendedName>
</protein>
<dbReference type="GO" id="GO:0031931">
    <property type="term" value="C:TORC1 complex"/>
    <property type="evidence" value="ECO:0007669"/>
    <property type="project" value="UniProtKB-UniRule"/>
</dbReference>
<evidence type="ECO:0000313" key="9">
    <source>
        <dbReference type="Proteomes" id="UP001151699"/>
    </source>
</evidence>
<dbReference type="PANTHER" id="PTHR19842">
    <property type="entry name" value="G BETA-LIKE PROTEIN GBL"/>
    <property type="match status" value="1"/>
</dbReference>
<dbReference type="SUPFAM" id="SSF50998">
    <property type="entry name" value="Quinoprotein alcohol dehydrogenase-like"/>
    <property type="match status" value="1"/>
</dbReference>
<gene>
    <name evidence="8" type="ORF">Bhyg_09790</name>
</gene>
<dbReference type="GO" id="GO:0032956">
    <property type="term" value="P:regulation of actin cytoskeleton organization"/>
    <property type="evidence" value="ECO:0007669"/>
    <property type="project" value="TreeGrafter"/>
</dbReference>
<feature type="repeat" description="WD" evidence="6">
    <location>
        <begin position="1"/>
        <end position="27"/>
    </location>
</feature>
<dbReference type="AlphaFoldDB" id="A0A9Q0MSS4"/>